<evidence type="ECO:0000313" key="2">
    <source>
        <dbReference type="EMBL" id="EJK53720.1"/>
    </source>
</evidence>
<proteinExistence type="predicted"/>
<feature type="non-terminal residue" evidence="2">
    <location>
        <position position="188"/>
    </location>
</feature>
<name>K0RKL8_THAOC</name>
<keyword evidence="3" id="KW-1185">Reference proteome</keyword>
<dbReference type="AlphaFoldDB" id="K0RKL8"/>
<feature type="region of interest" description="Disordered" evidence="1">
    <location>
        <begin position="88"/>
        <end position="150"/>
    </location>
</feature>
<feature type="compositionally biased region" description="Basic and acidic residues" evidence="1">
    <location>
        <begin position="123"/>
        <end position="139"/>
    </location>
</feature>
<sequence length="188" mass="20908">MLERDDARQGSLEDKVDVLEDQIGDVHRELGVSPAEPEAGENESEEYLNAKRALLASKKMVRAAIARLRDDASGRAEAERALEQLAERHERLERDHETALESISTSDKDRSELARSIGSIQRAGEEREAELSRRLDAAEGRAAAAEEEAVGLRRRLTDADRERGRLEDALAASREACERHEGAADELR</sequence>
<feature type="region of interest" description="Disordered" evidence="1">
    <location>
        <begin position="26"/>
        <end position="45"/>
    </location>
</feature>
<feature type="compositionally biased region" description="Basic and acidic residues" evidence="1">
    <location>
        <begin position="88"/>
        <end position="99"/>
    </location>
</feature>
<evidence type="ECO:0000313" key="3">
    <source>
        <dbReference type="Proteomes" id="UP000266841"/>
    </source>
</evidence>
<evidence type="ECO:0000256" key="1">
    <source>
        <dbReference type="SAM" id="MobiDB-lite"/>
    </source>
</evidence>
<gene>
    <name evidence="2" type="ORF">THAOC_26780</name>
</gene>
<comment type="caution">
    <text evidence="2">The sequence shown here is derived from an EMBL/GenBank/DDBJ whole genome shotgun (WGS) entry which is preliminary data.</text>
</comment>
<dbReference type="EMBL" id="AGNL01037183">
    <property type="protein sequence ID" value="EJK53720.1"/>
    <property type="molecule type" value="Genomic_DNA"/>
</dbReference>
<accession>K0RKL8</accession>
<feature type="region of interest" description="Disordered" evidence="1">
    <location>
        <begin position="1"/>
        <end position="20"/>
    </location>
</feature>
<protein>
    <submittedName>
        <fullName evidence="2">Uncharacterized protein</fullName>
    </submittedName>
</protein>
<reference evidence="2 3" key="1">
    <citation type="journal article" date="2012" name="Genome Biol.">
        <title>Genome and low-iron response of an oceanic diatom adapted to chronic iron limitation.</title>
        <authorList>
            <person name="Lommer M."/>
            <person name="Specht M."/>
            <person name="Roy A.S."/>
            <person name="Kraemer L."/>
            <person name="Andreson R."/>
            <person name="Gutowska M.A."/>
            <person name="Wolf J."/>
            <person name="Bergner S.V."/>
            <person name="Schilhabel M.B."/>
            <person name="Klostermeier U.C."/>
            <person name="Beiko R.G."/>
            <person name="Rosenstiel P."/>
            <person name="Hippler M."/>
            <person name="Laroche J."/>
        </authorList>
    </citation>
    <scope>NUCLEOTIDE SEQUENCE [LARGE SCALE GENOMIC DNA]</scope>
    <source>
        <strain evidence="2 3">CCMP1005</strain>
    </source>
</reference>
<organism evidence="2 3">
    <name type="scientific">Thalassiosira oceanica</name>
    <name type="common">Marine diatom</name>
    <dbReference type="NCBI Taxonomy" id="159749"/>
    <lineage>
        <taxon>Eukaryota</taxon>
        <taxon>Sar</taxon>
        <taxon>Stramenopiles</taxon>
        <taxon>Ochrophyta</taxon>
        <taxon>Bacillariophyta</taxon>
        <taxon>Coscinodiscophyceae</taxon>
        <taxon>Thalassiosirophycidae</taxon>
        <taxon>Thalassiosirales</taxon>
        <taxon>Thalassiosiraceae</taxon>
        <taxon>Thalassiosira</taxon>
    </lineage>
</organism>
<dbReference type="Proteomes" id="UP000266841">
    <property type="component" value="Unassembled WGS sequence"/>
</dbReference>